<proteinExistence type="predicted"/>
<protein>
    <submittedName>
        <fullName evidence="3">Putative Xre family transcriptional regulator</fullName>
    </submittedName>
</protein>
<gene>
    <name evidence="3" type="ORF">FPE01S_02_08810</name>
</gene>
<dbReference type="Pfam" id="PF01381">
    <property type="entry name" value="HTH_3"/>
    <property type="match status" value="1"/>
</dbReference>
<evidence type="ECO:0000313" key="3">
    <source>
        <dbReference type="EMBL" id="GAO43775.1"/>
    </source>
</evidence>
<dbReference type="PROSITE" id="PS50943">
    <property type="entry name" value="HTH_CROC1"/>
    <property type="match status" value="1"/>
</dbReference>
<evidence type="ECO:0000313" key="4">
    <source>
        <dbReference type="Proteomes" id="UP000033121"/>
    </source>
</evidence>
<evidence type="ECO:0000259" key="2">
    <source>
        <dbReference type="PROSITE" id="PS50943"/>
    </source>
</evidence>
<comment type="caution">
    <text evidence="3">The sequence shown here is derived from an EMBL/GenBank/DDBJ whole genome shotgun (WGS) entry which is preliminary data.</text>
</comment>
<dbReference type="GO" id="GO:0003677">
    <property type="term" value="F:DNA binding"/>
    <property type="evidence" value="ECO:0007669"/>
    <property type="project" value="UniProtKB-KW"/>
</dbReference>
<dbReference type="GO" id="GO:0003700">
    <property type="term" value="F:DNA-binding transcription factor activity"/>
    <property type="evidence" value="ECO:0007669"/>
    <property type="project" value="TreeGrafter"/>
</dbReference>
<dbReference type="SMART" id="SM00530">
    <property type="entry name" value="HTH_XRE"/>
    <property type="match status" value="1"/>
</dbReference>
<name>A0A0E9N338_9BACT</name>
<dbReference type="InterPro" id="IPR010982">
    <property type="entry name" value="Lambda_DNA-bd_dom_sf"/>
</dbReference>
<dbReference type="PANTHER" id="PTHR46797">
    <property type="entry name" value="HTH-TYPE TRANSCRIPTIONAL REGULATOR"/>
    <property type="match status" value="1"/>
</dbReference>
<dbReference type="PANTHER" id="PTHR46797:SF1">
    <property type="entry name" value="METHYLPHOSPHONATE SYNTHASE"/>
    <property type="match status" value="1"/>
</dbReference>
<dbReference type="Gene3D" id="1.10.260.40">
    <property type="entry name" value="lambda repressor-like DNA-binding domains"/>
    <property type="match status" value="1"/>
</dbReference>
<dbReference type="InterPro" id="IPR050807">
    <property type="entry name" value="TransReg_Diox_bact_type"/>
</dbReference>
<sequence>MRKITLGEFLKQRREAAGLTLRQIEEGAGVSNPYLSQLENGKIKRPSVNILYKVCSFLGIDFDEVLFYAGLIDEHPAFSDTQNITAEEQQQLLEYLEFLRSKKNTIKP</sequence>
<evidence type="ECO:0000256" key="1">
    <source>
        <dbReference type="ARBA" id="ARBA00023125"/>
    </source>
</evidence>
<dbReference type="EMBL" id="BBWV01000002">
    <property type="protein sequence ID" value="GAO43775.1"/>
    <property type="molecule type" value="Genomic_DNA"/>
</dbReference>
<dbReference type="AlphaFoldDB" id="A0A0E9N338"/>
<feature type="domain" description="HTH cro/C1-type" evidence="2">
    <location>
        <begin position="10"/>
        <end position="65"/>
    </location>
</feature>
<dbReference type="SUPFAM" id="SSF47413">
    <property type="entry name" value="lambda repressor-like DNA-binding domains"/>
    <property type="match status" value="1"/>
</dbReference>
<keyword evidence="4" id="KW-1185">Reference proteome</keyword>
<dbReference type="RefSeq" id="WP_046369609.1">
    <property type="nucleotide sequence ID" value="NZ_BBWV01000002.1"/>
</dbReference>
<dbReference type="Proteomes" id="UP000033121">
    <property type="component" value="Unassembled WGS sequence"/>
</dbReference>
<dbReference type="CDD" id="cd00093">
    <property type="entry name" value="HTH_XRE"/>
    <property type="match status" value="1"/>
</dbReference>
<dbReference type="OrthoDB" id="9809730at2"/>
<accession>A0A0E9N338</accession>
<organism evidence="3 4">
    <name type="scientific">Flavihumibacter petaseus NBRC 106054</name>
    <dbReference type="NCBI Taxonomy" id="1220578"/>
    <lineage>
        <taxon>Bacteria</taxon>
        <taxon>Pseudomonadati</taxon>
        <taxon>Bacteroidota</taxon>
        <taxon>Chitinophagia</taxon>
        <taxon>Chitinophagales</taxon>
        <taxon>Chitinophagaceae</taxon>
        <taxon>Flavihumibacter</taxon>
    </lineage>
</organism>
<reference evidence="3 4" key="1">
    <citation type="submission" date="2015-04" db="EMBL/GenBank/DDBJ databases">
        <title>Whole genome shotgun sequence of Flavihumibacter petaseus NBRC 106054.</title>
        <authorList>
            <person name="Miyazawa S."/>
            <person name="Hosoyama A."/>
            <person name="Hashimoto M."/>
            <person name="Noguchi M."/>
            <person name="Tsuchikane K."/>
            <person name="Ohji S."/>
            <person name="Yamazoe A."/>
            <person name="Ichikawa N."/>
            <person name="Kimura A."/>
            <person name="Fujita N."/>
        </authorList>
    </citation>
    <scope>NUCLEOTIDE SEQUENCE [LARGE SCALE GENOMIC DNA]</scope>
    <source>
        <strain evidence="3 4">NBRC 106054</strain>
    </source>
</reference>
<keyword evidence="1" id="KW-0238">DNA-binding</keyword>
<dbReference type="InterPro" id="IPR001387">
    <property type="entry name" value="Cro/C1-type_HTH"/>
</dbReference>
<dbReference type="GO" id="GO:0005829">
    <property type="term" value="C:cytosol"/>
    <property type="evidence" value="ECO:0007669"/>
    <property type="project" value="TreeGrafter"/>
</dbReference>
<dbReference type="STRING" id="1220578.FPE01S_02_08810"/>